<dbReference type="AlphaFoldDB" id="A0A8T0IY50"/>
<name>A0A8T0IY50_CERPU</name>
<evidence type="ECO:0000313" key="2">
    <source>
        <dbReference type="Proteomes" id="UP000822688"/>
    </source>
</evidence>
<sequence length="282" mass="31435">MESLQGFQTLRDFFARQQSELGIECLKMKTIHGSMLCGVALKNNKEVLVVCKTEVGGVLSSQMLTLSGSGNVGSWGLVTMAGDSASSFQVFVIEGCASGVWHKVSMYDSRRQAWLKLCQLPDSMWSYLPLLPRLPSVVLGEFLYILLLPLDGVERTCFTIAALDYNGNEWSEFHVITPRAFSRLRLVKVEEHLLLVGIREGRFVDRYFIIHVTMSTTKTKCVEICEMPEEFATALVDSNAKVKSSAVVCGHGDSVFFMTSTKKPVAYSTSRNAWNFVFQTIV</sequence>
<accession>A0A8T0IY50</accession>
<organism evidence="1 2">
    <name type="scientific">Ceratodon purpureus</name>
    <name type="common">Fire moss</name>
    <name type="synonym">Dicranum purpureum</name>
    <dbReference type="NCBI Taxonomy" id="3225"/>
    <lineage>
        <taxon>Eukaryota</taxon>
        <taxon>Viridiplantae</taxon>
        <taxon>Streptophyta</taxon>
        <taxon>Embryophyta</taxon>
        <taxon>Bryophyta</taxon>
        <taxon>Bryophytina</taxon>
        <taxon>Bryopsida</taxon>
        <taxon>Dicranidae</taxon>
        <taxon>Pseudoditrichales</taxon>
        <taxon>Ditrichaceae</taxon>
        <taxon>Ceratodon</taxon>
    </lineage>
</organism>
<evidence type="ECO:0000313" key="1">
    <source>
        <dbReference type="EMBL" id="KAG0587922.1"/>
    </source>
</evidence>
<proteinExistence type="predicted"/>
<dbReference type="EMBL" id="CM026422">
    <property type="protein sequence ID" value="KAG0587922.1"/>
    <property type="molecule type" value="Genomic_DNA"/>
</dbReference>
<dbReference type="Proteomes" id="UP000822688">
    <property type="component" value="Chromosome 2"/>
</dbReference>
<comment type="caution">
    <text evidence="1">The sequence shown here is derived from an EMBL/GenBank/DDBJ whole genome shotgun (WGS) entry which is preliminary data.</text>
</comment>
<gene>
    <name evidence="1" type="ORF">KC19_2G201600</name>
</gene>
<protein>
    <submittedName>
        <fullName evidence="1">Uncharacterized protein</fullName>
    </submittedName>
</protein>
<reference evidence="1" key="1">
    <citation type="submission" date="2020-06" db="EMBL/GenBank/DDBJ databases">
        <title>WGS assembly of Ceratodon purpureus strain R40.</title>
        <authorList>
            <person name="Carey S.B."/>
            <person name="Jenkins J."/>
            <person name="Shu S."/>
            <person name="Lovell J.T."/>
            <person name="Sreedasyam A."/>
            <person name="Maumus F."/>
            <person name="Tiley G.P."/>
            <person name="Fernandez-Pozo N."/>
            <person name="Barry K."/>
            <person name="Chen C."/>
            <person name="Wang M."/>
            <person name="Lipzen A."/>
            <person name="Daum C."/>
            <person name="Saski C.A."/>
            <person name="Payton A.C."/>
            <person name="Mcbreen J.C."/>
            <person name="Conrad R.E."/>
            <person name="Kollar L.M."/>
            <person name="Olsson S."/>
            <person name="Huttunen S."/>
            <person name="Landis J.B."/>
            <person name="Wickett N.J."/>
            <person name="Johnson M.G."/>
            <person name="Rensing S.A."/>
            <person name="Grimwood J."/>
            <person name="Schmutz J."/>
            <person name="Mcdaniel S.F."/>
        </authorList>
    </citation>
    <scope>NUCLEOTIDE SEQUENCE</scope>
    <source>
        <strain evidence="1">R40</strain>
    </source>
</reference>
<keyword evidence="2" id="KW-1185">Reference proteome</keyword>